<organism evidence="3">
    <name type="scientific">Populus alba</name>
    <name type="common">White poplar</name>
    <dbReference type="NCBI Taxonomy" id="43335"/>
    <lineage>
        <taxon>Eukaryota</taxon>
        <taxon>Viridiplantae</taxon>
        <taxon>Streptophyta</taxon>
        <taxon>Embryophyta</taxon>
        <taxon>Tracheophyta</taxon>
        <taxon>Spermatophyta</taxon>
        <taxon>Magnoliopsida</taxon>
        <taxon>eudicotyledons</taxon>
        <taxon>Gunneridae</taxon>
        <taxon>Pentapetalae</taxon>
        <taxon>rosids</taxon>
        <taxon>fabids</taxon>
        <taxon>Malpighiales</taxon>
        <taxon>Salicaceae</taxon>
        <taxon>Saliceae</taxon>
        <taxon>Populus</taxon>
    </lineage>
</organism>
<keyword evidence="2" id="KW-0472">Membrane</keyword>
<feature type="transmembrane region" description="Helical" evidence="2">
    <location>
        <begin position="76"/>
        <end position="100"/>
    </location>
</feature>
<name>A0A4V6XX99_POPAL</name>
<dbReference type="SUPFAM" id="SSF50985">
    <property type="entry name" value="RCC1/BLIP-II"/>
    <property type="match status" value="1"/>
</dbReference>
<comment type="caution">
    <text evidence="3">The sequence shown here is derived from an EMBL/GenBank/DDBJ whole genome shotgun (WGS) entry which is preliminary data.</text>
</comment>
<proteinExistence type="predicted"/>
<dbReference type="Gene3D" id="2.130.10.30">
    <property type="entry name" value="Regulator of chromosome condensation 1/beta-lactamase-inhibitor protein II"/>
    <property type="match status" value="1"/>
</dbReference>
<dbReference type="STRING" id="43335.A0A4V6XX99"/>
<dbReference type="InterPro" id="IPR009091">
    <property type="entry name" value="RCC1/BLIP-II"/>
</dbReference>
<accession>A0A4V6XX99</accession>
<dbReference type="PROSITE" id="PS50012">
    <property type="entry name" value="RCC1_3"/>
    <property type="match status" value="1"/>
</dbReference>
<gene>
    <name evidence="3" type="ORF">D5086_0000007150</name>
</gene>
<feature type="repeat" description="RCC1" evidence="1">
    <location>
        <begin position="239"/>
        <end position="289"/>
    </location>
</feature>
<evidence type="ECO:0000256" key="2">
    <source>
        <dbReference type="SAM" id="Phobius"/>
    </source>
</evidence>
<sequence length="289" mass="32228">MTSSAAIKISRKQPSRWWPGGESLGPRGLLPLWSQVQTLGCSYDGHWRLTWSLTPGPVGLVEVRGMEAVLALYMRILLFILLQTLFWIPFTLLLWVAFVLLPSLPLARFLHGAMAVSVHWGMYHRELFPRLVEGSWDGKTRHISTTGIHSSAITASEWCWQRRGRFGIGEVRMFSRTTYELSTENLAFVRLETKDGTPAVVMWSHASRIAGGGYHCLALTGKVTPERHGYSSNCNSHEGQVLSWGFDGHCQLGHSSIQCQKIPAVIDALADQHAIHVTCGGFIVGSYNW</sequence>
<evidence type="ECO:0000256" key="1">
    <source>
        <dbReference type="PROSITE-ProRule" id="PRU00235"/>
    </source>
</evidence>
<dbReference type="InterPro" id="IPR000408">
    <property type="entry name" value="Reg_chr_condens"/>
</dbReference>
<dbReference type="EMBL" id="RCHU01000016">
    <property type="protein sequence ID" value="TKS17866.1"/>
    <property type="molecule type" value="Genomic_DNA"/>
</dbReference>
<reference evidence="3" key="1">
    <citation type="submission" date="2018-10" db="EMBL/GenBank/DDBJ databases">
        <title>Population genomic analysis revealed the cold adaptation of white poplar.</title>
        <authorList>
            <person name="Liu Y.-J."/>
        </authorList>
    </citation>
    <scope>NUCLEOTIDE SEQUENCE [LARGE SCALE GENOMIC DNA]</scope>
    <source>
        <strain evidence="3">PAL-ZL1</strain>
    </source>
</reference>
<keyword evidence="2" id="KW-0812">Transmembrane</keyword>
<evidence type="ECO:0000313" key="3">
    <source>
        <dbReference type="EMBL" id="TKS17866.1"/>
    </source>
</evidence>
<keyword evidence="2" id="KW-1133">Transmembrane helix</keyword>
<protein>
    <submittedName>
        <fullName evidence="3">Uncharacterized protein</fullName>
    </submittedName>
</protein>
<dbReference type="Pfam" id="PF00415">
    <property type="entry name" value="RCC1"/>
    <property type="match status" value="1"/>
</dbReference>
<dbReference type="AlphaFoldDB" id="A0A4V6XX99"/>